<keyword evidence="2" id="KW-0472">Membrane</keyword>
<dbReference type="RefSeq" id="WP_173230908.1">
    <property type="nucleotide sequence ID" value="NZ_CP053942.1"/>
</dbReference>
<organism evidence="3 4">
    <name type="scientific">Halorubrum salinarum</name>
    <dbReference type="NCBI Taxonomy" id="2739057"/>
    <lineage>
        <taxon>Archaea</taxon>
        <taxon>Methanobacteriati</taxon>
        <taxon>Methanobacteriota</taxon>
        <taxon>Stenosarchaea group</taxon>
        <taxon>Halobacteria</taxon>
        <taxon>Halobacteriales</taxon>
        <taxon>Haloferacaceae</taxon>
        <taxon>Halorubrum</taxon>
    </lineage>
</organism>
<keyword evidence="2" id="KW-1133">Transmembrane helix</keyword>
<keyword evidence="3" id="KW-0614">Plasmid</keyword>
<evidence type="ECO:0000313" key="3">
    <source>
        <dbReference type="EMBL" id="QKG94324.1"/>
    </source>
</evidence>
<keyword evidence="4" id="KW-1185">Reference proteome</keyword>
<dbReference type="AlphaFoldDB" id="A0A7D3XXA8"/>
<keyword evidence="2" id="KW-0812">Transmembrane</keyword>
<dbReference type="KEGG" id="hsai:HPS36_15685"/>
<feature type="compositionally biased region" description="Acidic residues" evidence="1">
    <location>
        <begin position="318"/>
        <end position="338"/>
    </location>
</feature>
<evidence type="ECO:0000256" key="2">
    <source>
        <dbReference type="SAM" id="Phobius"/>
    </source>
</evidence>
<geneLocation type="plasmid" evidence="4">
    <name>phar01</name>
</geneLocation>
<gene>
    <name evidence="3" type="ORF">HPS36_15685</name>
</gene>
<dbReference type="GeneID" id="55596473"/>
<sequence>MDGPSLPDHAETSTSLRETIEVLILESVDWQSLRDGRVPSQIGIGFDPATVVTVSLTALSVMFTVVYTMYDRRATEVNTALSDVRDDLYQIASGCKLIGRGASVEVEWETIQPWQRAQVSEELQADIAAFERDLREFQKFDAELEGELREAIRGSDVDTGALLPERLTRTNGGQAQFKNACRADNLDGHYIQDIEWIHLCGPALFSRESPTQLREAIRSQIEATGAERDFNIDFWDQLNDSWADHLYRQLEVADPVQRVLAEFESDFQRRREWREDLISEAKRLHDQLQAETSRWYPRLLADITKPSGGFTRSTEALVDTENDADSGGESNGDVEQEPVMERGSK</sequence>
<evidence type="ECO:0000256" key="1">
    <source>
        <dbReference type="SAM" id="MobiDB-lite"/>
    </source>
</evidence>
<name>A0A7D3XXA8_9EURY</name>
<accession>A0A7D3XXA8</accession>
<feature type="region of interest" description="Disordered" evidence="1">
    <location>
        <begin position="306"/>
        <end position="345"/>
    </location>
</feature>
<feature type="transmembrane region" description="Helical" evidence="2">
    <location>
        <begin position="49"/>
        <end position="70"/>
    </location>
</feature>
<evidence type="ECO:0000313" key="4">
    <source>
        <dbReference type="Proteomes" id="UP000505020"/>
    </source>
</evidence>
<reference evidence="3 4" key="1">
    <citation type="submission" date="2020-05" db="EMBL/GenBank/DDBJ databases">
        <title>Halorubrum RHB-C sp.nov., an extremely halophilic archaeon isolated from solar salt farm.</title>
        <authorList>
            <person name="Ho H."/>
            <person name="Danganan R.E."/>
            <person name="Dedeles G.R."/>
            <person name="Kim S.-G."/>
        </authorList>
    </citation>
    <scope>NUCLEOTIDE SEQUENCE [LARGE SCALE GENOMIC DNA]</scope>
    <source>
        <strain evidence="3 4">RHB-C</strain>
        <plasmid evidence="4">phar01</plasmid>
    </source>
</reference>
<dbReference type="Proteomes" id="UP000505020">
    <property type="component" value="Plasmid pHAR01"/>
</dbReference>
<proteinExistence type="predicted"/>
<protein>
    <submittedName>
        <fullName evidence="3">Uncharacterized protein</fullName>
    </submittedName>
</protein>
<dbReference type="EMBL" id="CP053942">
    <property type="protein sequence ID" value="QKG94324.1"/>
    <property type="molecule type" value="Genomic_DNA"/>
</dbReference>